<dbReference type="RefSeq" id="WP_382366222.1">
    <property type="nucleotide sequence ID" value="NZ_JBHLWV010000037.1"/>
</dbReference>
<keyword evidence="5" id="KW-0233">DNA recombination</keyword>
<dbReference type="Pfam" id="PF00872">
    <property type="entry name" value="Transposase_mut"/>
    <property type="match status" value="1"/>
</dbReference>
<dbReference type="InterPro" id="IPR001207">
    <property type="entry name" value="Transposase_mutator"/>
</dbReference>
<dbReference type="PROSITE" id="PS01007">
    <property type="entry name" value="TRANSPOSASE_MUTATOR"/>
    <property type="match status" value="1"/>
</dbReference>
<evidence type="ECO:0000256" key="2">
    <source>
        <dbReference type="ARBA" id="ARBA00010961"/>
    </source>
</evidence>
<reference evidence="6 7" key="1">
    <citation type="submission" date="2024-09" db="EMBL/GenBank/DDBJ databases">
        <authorList>
            <person name="Sun Q."/>
            <person name="Mori K."/>
        </authorList>
    </citation>
    <scope>NUCLEOTIDE SEQUENCE [LARGE SCALE GENOMIC DNA]</scope>
    <source>
        <strain evidence="6 7">CCM 7957</strain>
    </source>
</reference>
<comment type="caution">
    <text evidence="6">The sequence shown here is derived from an EMBL/GenBank/DDBJ whole genome shotgun (WGS) entry which is preliminary data.</text>
</comment>
<name>A0ABV6HCB0_9ACTN</name>
<proteinExistence type="inferred from homology"/>
<evidence type="ECO:0000256" key="3">
    <source>
        <dbReference type="ARBA" id="ARBA00022578"/>
    </source>
</evidence>
<accession>A0ABV6HCB0</accession>
<organism evidence="6 7">
    <name type="scientific">Gordonia phosphorivorans</name>
    <dbReference type="NCBI Taxonomy" id="1056982"/>
    <lineage>
        <taxon>Bacteria</taxon>
        <taxon>Bacillati</taxon>
        <taxon>Actinomycetota</taxon>
        <taxon>Actinomycetes</taxon>
        <taxon>Mycobacteriales</taxon>
        <taxon>Gordoniaceae</taxon>
        <taxon>Gordonia</taxon>
    </lineage>
</organism>
<evidence type="ECO:0000256" key="4">
    <source>
        <dbReference type="ARBA" id="ARBA00023125"/>
    </source>
</evidence>
<protein>
    <submittedName>
        <fullName evidence="6">IS1249 family transposase</fullName>
    </submittedName>
</protein>
<feature type="non-terminal residue" evidence="6">
    <location>
        <position position="245"/>
    </location>
</feature>
<evidence type="ECO:0000256" key="5">
    <source>
        <dbReference type="ARBA" id="ARBA00023172"/>
    </source>
</evidence>
<sequence length="245" mass="28151">MSGPRNSPPCGVCGRKLVKNGTTSAGRTRWRCKDCGASSTQKRPDITRKAELEAFHTWLLHGRHPAGVSARTFRRARSWCWNIEVPPPAPPTTPAQVVMLDGTYFQSWCLLIAFDGTHVLDWQWCDREKKIAWQQILQRQPAPKIAVIDGGSGLAAAIADTWPTTRTQRCYFHIFQTVRRHHTFRPRLDAGREILTLTKALMNVRNVDQAVLWLQAYNDWEQKWDQFLRHRTYPRLHTSRPTGVS</sequence>
<keyword evidence="7" id="KW-1185">Reference proteome</keyword>
<dbReference type="EMBL" id="JBHLWV010000037">
    <property type="protein sequence ID" value="MFC0316485.1"/>
    <property type="molecule type" value="Genomic_DNA"/>
</dbReference>
<evidence type="ECO:0000256" key="1">
    <source>
        <dbReference type="ARBA" id="ARBA00002190"/>
    </source>
</evidence>
<dbReference type="NCBIfam" id="NF033544">
    <property type="entry name" value="transpos_IS1249"/>
    <property type="match status" value="1"/>
</dbReference>
<evidence type="ECO:0000313" key="7">
    <source>
        <dbReference type="Proteomes" id="UP001589783"/>
    </source>
</evidence>
<keyword evidence="3" id="KW-0815">Transposition</keyword>
<comment type="function">
    <text evidence="1">Required for the transposition of the insertion element.</text>
</comment>
<gene>
    <name evidence="6" type="ORF">ACFFJD_16690</name>
</gene>
<dbReference type="InterPro" id="IPR048004">
    <property type="entry name" value="IS1249_transpos"/>
</dbReference>
<comment type="similarity">
    <text evidence="2">Belongs to the transposase mutator family.</text>
</comment>
<evidence type="ECO:0000313" key="6">
    <source>
        <dbReference type="EMBL" id="MFC0316485.1"/>
    </source>
</evidence>
<dbReference type="Proteomes" id="UP001589783">
    <property type="component" value="Unassembled WGS sequence"/>
</dbReference>
<keyword evidence="4" id="KW-0238">DNA-binding</keyword>